<proteinExistence type="inferred from homology"/>
<accession>A0A1Q9E0N1</accession>
<feature type="compositionally biased region" description="Basic residues" evidence="12">
    <location>
        <begin position="666"/>
        <end position="689"/>
    </location>
</feature>
<feature type="region of interest" description="Disordered" evidence="12">
    <location>
        <begin position="645"/>
        <end position="746"/>
    </location>
</feature>
<evidence type="ECO:0000256" key="11">
    <source>
        <dbReference type="ARBA" id="ARBA00031473"/>
    </source>
</evidence>
<keyword evidence="7" id="KW-0594">Phospholipid biosynthesis</keyword>
<evidence type="ECO:0000256" key="4">
    <source>
        <dbReference type="ARBA" id="ARBA00022679"/>
    </source>
</evidence>
<comment type="pathway">
    <text evidence="1">Lipid metabolism.</text>
</comment>
<keyword evidence="5 14" id="KW-0548">Nucleotidyltransferase</keyword>
<evidence type="ECO:0000256" key="5">
    <source>
        <dbReference type="ARBA" id="ARBA00022695"/>
    </source>
</evidence>
<feature type="compositionally biased region" description="Basic and acidic residues" evidence="12">
    <location>
        <begin position="719"/>
        <end position="746"/>
    </location>
</feature>
<evidence type="ECO:0000313" key="14">
    <source>
        <dbReference type="EMBL" id="OLQ00980.1"/>
    </source>
</evidence>
<evidence type="ECO:0000256" key="12">
    <source>
        <dbReference type="SAM" id="MobiDB-lite"/>
    </source>
</evidence>
<evidence type="ECO:0000256" key="10">
    <source>
        <dbReference type="ARBA" id="ARBA00024221"/>
    </source>
</evidence>
<feature type="domain" description="Cytidyltransferase-like" evidence="13">
    <location>
        <begin position="318"/>
        <end position="410"/>
    </location>
</feature>
<evidence type="ECO:0000313" key="15">
    <source>
        <dbReference type="Proteomes" id="UP000186817"/>
    </source>
</evidence>
<dbReference type="NCBIfam" id="TIGR00125">
    <property type="entry name" value="cyt_tran_rel"/>
    <property type="match status" value="2"/>
</dbReference>
<dbReference type="PANTHER" id="PTHR45780:SF2">
    <property type="entry name" value="ETHANOLAMINE-PHOSPHATE CYTIDYLYLTRANSFERASE"/>
    <property type="match status" value="1"/>
</dbReference>
<keyword evidence="15" id="KW-1185">Reference proteome</keyword>
<feature type="compositionally biased region" description="Low complexity" evidence="12">
    <location>
        <begin position="690"/>
        <end position="704"/>
    </location>
</feature>
<dbReference type="Pfam" id="PF01467">
    <property type="entry name" value="CTP_transf_like"/>
    <property type="match status" value="2"/>
</dbReference>
<evidence type="ECO:0000256" key="2">
    <source>
        <dbReference type="ARBA" id="ARBA00010101"/>
    </source>
</evidence>
<dbReference type="GO" id="GO:0006646">
    <property type="term" value="P:phosphatidylethanolamine biosynthetic process"/>
    <property type="evidence" value="ECO:0007669"/>
    <property type="project" value="UniProtKB-UniPathway"/>
</dbReference>
<evidence type="ECO:0000256" key="9">
    <source>
        <dbReference type="ARBA" id="ARBA00024191"/>
    </source>
</evidence>
<dbReference type="InterPro" id="IPR004821">
    <property type="entry name" value="Cyt_trans-like"/>
</dbReference>
<evidence type="ECO:0000256" key="3">
    <source>
        <dbReference type="ARBA" id="ARBA00022516"/>
    </source>
</evidence>
<dbReference type="OrthoDB" id="40021at2759"/>
<dbReference type="AlphaFoldDB" id="A0A1Q9E0N1"/>
<comment type="pathway">
    <text evidence="9">Phospholipid metabolism; phosphatidylethanolamine biosynthesis; phosphatidylethanolamine from ethanolamine: step 2/3.</text>
</comment>
<organism evidence="14 15">
    <name type="scientific">Symbiodinium microadriaticum</name>
    <name type="common">Dinoflagellate</name>
    <name type="synonym">Zooxanthella microadriatica</name>
    <dbReference type="NCBI Taxonomy" id="2951"/>
    <lineage>
        <taxon>Eukaryota</taxon>
        <taxon>Sar</taxon>
        <taxon>Alveolata</taxon>
        <taxon>Dinophyceae</taxon>
        <taxon>Suessiales</taxon>
        <taxon>Symbiodiniaceae</taxon>
        <taxon>Symbiodinium</taxon>
    </lineage>
</organism>
<keyword evidence="6" id="KW-0443">Lipid metabolism</keyword>
<dbReference type="CDD" id="cd02174">
    <property type="entry name" value="CCT"/>
    <property type="match status" value="1"/>
</dbReference>
<dbReference type="PANTHER" id="PTHR45780">
    <property type="entry name" value="ETHANOLAMINE-PHOSPHATE CYTIDYLYLTRANSFERASE"/>
    <property type="match status" value="1"/>
</dbReference>
<feature type="domain" description="Cytidyltransferase-like" evidence="13">
    <location>
        <begin position="129"/>
        <end position="257"/>
    </location>
</feature>
<dbReference type="GO" id="GO:0004306">
    <property type="term" value="F:ethanolamine-phosphate cytidylyltransferase activity"/>
    <property type="evidence" value="ECO:0007669"/>
    <property type="project" value="UniProtKB-EC"/>
</dbReference>
<dbReference type="Gene3D" id="3.40.50.620">
    <property type="entry name" value="HUPs"/>
    <property type="match status" value="2"/>
</dbReference>
<keyword evidence="3" id="KW-0444">Lipid biosynthesis</keyword>
<evidence type="ECO:0000259" key="13">
    <source>
        <dbReference type="Pfam" id="PF01467"/>
    </source>
</evidence>
<dbReference type="EC" id="2.7.7.14" evidence="10"/>
<keyword evidence="4 14" id="KW-0808">Transferase</keyword>
<evidence type="ECO:0000256" key="7">
    <source>
        <dbReference type="ARBA" id="ARBA00023209"/>
    </source>
</evidence>
<comment type="similarity">
    <text evidence="2">Belongs to the cytidylyltransferase family.</text>
</comment>
<dbReference type="SUPFAM" id="SSF52374">
    <property type="entry name" value="Nucleotidylyl transferase"/>
    <property type="match status" value="2"/>
</dbReference>
<dbReference type="Proteomes" id="UP000186817">
    <property type="component" value="Unassembled WGS sequence"/>
</dbReference>
<evidence type="ECO:0000256" key="6">
    <source>
        <dbReference type="ARBA" id="ARBA00023098"/>
    </source>
</evidence>
<keyword evidence="8" id="KW-1208">Phospholipid metabolism</keyword>
<sequence length="766" mass="84669">MVTSFMEHDTFHVASVAFRRHAENAGGFQLPHFEVSSIEGLGHSNACAPAMALDQWLVLIRSWLRRWLLKLSARLAKVATALPSASPEEAATARQELAAAKEQLAGAESQCILAQCAPPGSPRPIRIFIDGVFDLTHYGHMNAFRQARALGEYLVVGVNSDESVQKAKGFRPVLTDDERQAAVAACRFVDEIVPASPYIMTEAYIQDLVENRGIDYFVHGDDPCIVDGRDVYESARKAGRFCTIPRTEGISTTDIVGRLLLLTQDHHTELVTAAPSSGGRPSAVFASQQSNFLVTSQLLRAFSGALPGHFKPGKVVYVDGAWDMFHAGHVSLLGRARALGDLLIVGVHSDAVVNQHRGSNYPIMNMQERVLSVLGCRYVDDVLLDAPWTVTREMIATLRVSVVARGTICDTAERQEMEDPHAVPKSLGIHVELLSEETLSLASISERLKARGSEASKRQQTKANQERQWYRETMGLSGKNCKLGPFGRLDVKEEDVKKVAAFLSLVAQLCAWIKVRMVIQVDAKYAAWMEAEPALKMVDVLMLRHRRSVESLMALHMVRALDAITRDLIKQDFDGCYSLYIPGKRLPEICCDPRRDMNFEAADPTGVDAMGQDWELLGEENCWLVVLATGDAIITSNSTRSLQAVAETTEEDNPASKPSDAEKKNKDKKKKDSKKKSSKKKDKKKKKKSSSSSSRATSASSTSVDSDDFDDSASLFGLGKRDLMKPEETLLSSREKKAGRLRQKDEKEKFAFEARREVWMSTVNLG</sequence>
<dbReference type="InterPro" id="IPR014729">
    <property type="entry name" value="Rossmann-like_a/b/a_fold"/>
</dbReference>
<dbReference type="EMBL" id="LSRX01000308">
    <property type="protein sequence ID" value="OLQ00980.1"/>
    <property type="molecule type" value="Genomic_DNA"/>
</dbReference>
<evidence type="ECO:0000256" key="8">
    <source>
        <dbReference type="ARBA" id="ARBA00023264"/>
    </source>
</evidence>
<evidence type="ECO:0000256" key="1">
    <source>
        <dbReference type="ARBA" id="ARBA00005189"/>
    </source>
</evidence>
<dbReference type="InterPro" id="IPR044608">
    <property type="entry name" value="Ect1/PCYT2"/>
</dbReference>
<dbReference type="InterPro" id="IPR041723">
    <property type="entry name" value="CCT"/>
</dbReference>
<dbReference type="GO" id="GO:0005737">
    <property type="term" value="C:cytoplasm"/>
    <property type="evidence" value="ECO:0007669"/>
    <property type="project" value="TreeGrafter"/>
</dbReference>
<dbReference type="UniPathway" id="UPA00558">
    <property type="reaction ID" value="UER00742"/>
</dbReference>
<comment type="caution">
    <text evidence="14">The sequence shown here is derived from an EMBL/GenBank/DDBJ whole genome shotgun (WGS) entry which is preliminary data.</text>
</comment>
<protein>
    <recommendedName>
        <fullName evidence="10">ethanolamine-phosphate cytidylyltransferase</fullName>
        <ecNumber evidence="10">2.7.7.14</ecNumber>
    </recommendedName>
    <alternativeName>
        <fullName evidence="11">CTP:phosphoethanolamine cytidylyltransferase</fullName>
    </alternativeName>
</protein>
<gene>
    <name evidence="14" type="primary">PECT1</name>
    <name evidence="14" type="ORF">AK812_SmicGene16300</name>
</gene>
<name>A0A1Q9E0N1_SYMMI</name>
<reference evidence="14 15" key="1">
    <citation type="submission" date="2016-02" db="EMBL/GenBank/DDBJ databases">
        <title>Genome analysis of coral dinoflagellate symbionts highlights evolutionary adaptations to a symbiotic lifestyle.</title>
        <authorList>
            <person name="Aranda M."/>
            <person name="Li Y."/>
            <person name="Liew Y.J."/>
            <person name="Baumgarten S."/>
            <person name="Simakov O."/>
            <person name="Wilson M."/>
            <person name="Piel J."/>
            <person name="Ashoor H."/>
            <person name="Bougouffa S."/>
            <person name="Bajic V.B."/>
            <person name="Ryu T."/>
            <person name="Ravasi T."/>
            <person name="Bayer T."/>
            <person name="Micklem G."/>
            <person name="Kim H."/>
            <person name="Bhak J."/>
            <person name="Lajeunesse T.C."/>
            <person name="Voolstra C.R."/>
        </authorList>
    </citation>
    <scope>NUCLEOTIDE SEQUENCE [LARGE SCALE GENOMIC DNA]</scope>
    <source>
        <strain evidence="14 15">CCMP2467</strain>
    </source>
</reference>